<organism evidence="3 4">
    <name type="scientific">Hypsibius exemplaris</name>
    <name type="common">Freshwater tardigrade</name>
    <dbReference type="NCBI Taxonomy" id="2072580"/>
    <lineage>
        <taxon>Eukaryota</taxon>
        <taxon>Metazoa</taxon>
        <taxon>Ecdysozoa</taxon>
        <taxon>Tardigrada</taxon>
        <taxon>Eutardigrada</taxon>
        <taxon>Parachela</taxon>
        <taxon>Hypsibioidea</taxon>
        <taxon>Hypsibiidae</taxon>
        <taxon>Hypsibius</taxon>
    </lineage>
</organism>
<reference evidence="4" key="1">
    <citation type="submission" date="2017-01" db="EMBL/GenBank/DDBJ databases">
        <title>Comparative genomics of anhydrobiosis in the tardigrade Hypsibius dujardini.</title>
        <authorList>
            <person name="Yoshida Y."/>
            <person name="Koutsovoulos G."/>
            <person name="Laetsch D."/>
            <person name="Stevens L."/>
            <person name="Kumar S."/>
            <person name="Horikawa D."/>
            <person name="Ishino K."/>
            <person name="Komine S."/>
            <person name="Tomita M."/>
            <person name="Blaxter M."/>
            <person name="Arakawa K."/>
        </authorList>
    </citation>
    <scope>NUCLEOTIDE SEQUENCE [LARGE SCALE GENOMIC DNA]</scope>
    <source>
        <strain evidence="4">Z151</strain>
    </source>
</reference>
<dbReference type="EMBL" id="MTYJ01000010">
    <property type="protein sequence ID" value="OQV23729.1"/>
    <property type="molecule type" value="Genomic_DNA"/>
</dbReference>
<keyword evidence="2" id="KW-0472">Membrane</keyword>
<name>A0A1W0X877_HYPEX</name>
<evidence type="ECO:0000256" key="1">
    <source>
        <dbReference type="SAM" id="MobiDB-lite"/>
    </source>
</evidence>
<dbReference type="Proteomes" id="UP000192578">
    <property type="component" value="Unassembled WGS sequence"/>
</dbReference>
<keyword evidence="2" id="KW-0812">Transmembrane</keyword>
<gene>
    <name evidence="3" type="ORF">BV898_02466</name>
</gene>
<evidence type="ECO:0000313" key="4">
    <source>
        <dbReference type="Proteomes" id="UP000192578"/>
    </source>
</evidence>
<feature type="transmembrane region" description="Helical" evidence="2">
    <location>
        <begin position="181"/>
        <end position="202"/>
    </location>
</feature>
<comment type="caution">
    <text evidence="3">The sequence shown here is derived from an EMBL/GenBank/DDBJ whole genome shotgun (WGS) entry which is preliminary data.</text>
</comment>
<feature type="region of interest" description="Disordered" evidence="1">
    <location>
        <begin position="1"/>
        <end position="59"/>
    </location>
</feature>
<evidence type="ECO:0000256" key="2">
    <source>
        <dbReference type="SAM" id="Phobius"/>
    </source>
</evidence>
<protein>
    <submittedName>
        <fullName evidence="3">Uncharacterized protein</fullName>
    </submittedName>
</protein>
<feature type="compositionally biased region" description="Polar residues" evidence="1">
    <location>
        <begin position="1"/>
        <end position="10"/>
    </location>
</feature>
<evidence type="ECO:0000313" key="3">
    <source>
        <dbReference type="EMBL" id="OQV23729.1"/>
    </source>
</evidence>
<accession>A0A1W0X877</accession>
<keyword evidence="4" id="KW-1185">Reference proteome</keyword>
<keyword evidence="2" id="KW-1133">Transmembrane helix</keyword>
<dbReference type="AlphaFoldDB" id="A0A1W0X877"/>
<proteinExistence type="predicted"/>
<sequence length="204" mass="22042">MEPAQTSATVTEEPGPAVENKWTRCELPKSTHKSAPPSRTNSVTEIDGGGPRQSGAGLRSVQDFPDFELPDLMIPLEPGGAQNKTLFYLTSSSLNVALLASDVADIMRWVQKKGTAKELGLEIVVLLSIMVVIQLGMLGCFCGKMYNSSALQTILDRTKTPEERAEKEAGFLKSLEFGNKLTVILIALALVTSVLQVSYKILTS</sequence>
<feature type="transmembrane region" description="Helical" evidence="2">
    <location>
        <begin position="119"/>
        <end position="146"/>
    </location>
</feature>